<keyword evidence="2" id="KW-1185">Reference proteome</keyword>
<name>A0ABW4HBM7_9FLAO</name>
<accession>A0ABW4HBM7</accession>
<dbReference type="InterPro" id="IPR036648">
    <property type="entry name" value="CN_Hdrase_a/SCN_Hdrase_g_sf"/>
</dbReference>
<evidence type="ECO:0000313" key="2">
    <source>
        <dbReference type="Proteomes" id="UP001597138"/>
    </source>
</evidence>
<dbReference type="Proteomes" id="UP001597138">
    <property type="component" value="Unassembled WGS sequence"/>
</dbReference>
<gene>
    <name evidence="1" type="ORF">ACFSC2_09160</name>
</gene>
<comment type="caution">
    <text evidence="1">The sequence shown here is derived from an EMBL/GenBank/DDBJ whole genome shotgun (WGS) entry which is preliminary data.</text>
</comment>
<dbReference type="EMBL" id="JBHUDZ010000009">
    <property type="protein sequence ID" value="MFD1602903.1"/>
    <property type="molecule type" value="Genomic_DNA"/>
</dbReference>
<sequence>MSKKIELTDESKVKVREVILKSLNDASFKERLVKNPKAAIAELYPDLIERETRNIVVFDQTDKNTIYVNVSATQYVLLDGDSDAIELTQEDLNLVAGGALEQEAAVESCYFLSC</sequence>
<proteinExistence type="predicted"/>
<evidence type="ECO:0000313" key="1">
    <source>
        <dbReference type="EMBL" id="MFD1602903.1"/>
    </source>
</evidence>
<dbReference type="SUPFAM" id="SSF56209">
    <property type="entry name" value="Nitrile hydratase alpha chain"/>
    <property type="match status" value="1"/>
</dbReference>
<dbReference type="Gene3D" id="3.90.330.10">
    <property type="entry name" value="Nitrile hydratase alpha /Thiocyanate hydrolase gamma"/>
    <property type="match status" value="1"/>
</dbReference>
<dbReference type="RefSeq" id="WP_379818622.1">
    <property type="nucleotide sequence ID" value="NZ_JBHUDZ010000009.1"/>
</dbReference>
<protein>
    <submittedName>
        <fullName evidence="1">Uncharacterized protein</fullName>
    </submittedName>
</protein>
<organism evidence="1 2">
    <name type="scientific">Flavobacterium artemisiae</name>
    <dbReference type="NCBI Taxonomy" id="2126556"/>
    <lineage>
        <taxon>Bacteria</taxon>
        <taxon>Pseudomonadati</taxon>
        <taxon>Bacteroidota</taxon>
        <taxon>Flavobacteriia</taxon>
        <taxon>Flavobacteriales</taxon>
        <taxon>Flavobacteriaceae</taxon>
        <taxon>Flavobacterium</taxon>
    </lineage>
</organism>
<reference evidence="2" key="1">
    <citation type="journal article" date="2019" name="Int. J. Syst. Evol. Microbiol.">
        <title>The Global Catalogue of Microorganisms (GCM) 10K type strain sequencing project: providing services to taxonomists for standard genome sequencing and annotation.</title>
        <authorList>
            <consortium name="The Broad Institute Genomics Platform"/>
            <consortium name="The Broad Institute Genome Sequencing Center for Infectious Disease"/>
            <person name="Wu L."/>
            <person name="Ma J."/>
        </authorList>
    </citation>
    <scope>NUCLEOTIDE SEQUENCE [LARGE SCALE GENOMIC DNA]</scope>
    <source>
        <strain evidence="2">CCUG 70865</strain>
    </source>
</reference>